<dbReference type="InterPro" id="IPR036928">
    <property type="entry name" value="AS_sf"/>
</dbReference>
<gene>
    <name evidence="2" type="ORF">JMJ35_003923</name>
</gene>
<dbReference type="InterPro" id="IPR023631">
    <property type="entry name" value="Amidase_dom"/>
</dbReference>
<organism evidence="2 3">
    <name type="scientific">Cladonia borealis</name>
    <dbReference type="NCBI Taxonomy" id="184061"/>
    <lineage>
        <taxon>Eukaryota</taxon>
        <taxon>Fungi</taxon>
        <taxon>Dikarya</taxon>
        <taxon>Ascomycota</taxon>
        <taxon>Pezizomycotina</taxon>
        <taxon>Lecanoromycetes</taxon>
        <taxon>OSLEUM clade</taxon>
        <taxon>Lecanoromycetidae</taxon>
        <taxon>Lecanorales</taxon>
        <taxon>Lecanorineae</taxon>
        <taxon>Cladoniaceae</taxon>
        <taxon>Cladonia</taxon>
    </lineage>
</organism>
<dbReference type="AlphaFoldDB" id="A0AA39R4M0"/>
<protein>
    <recommendedName>
        <fullName evidence="1">Amidase domain-containing protein</fullName>
    </recommendedName>
</protein>
<name>A0AA39R4M0_9LECA</name>
<comment type="caution">
    <text evidence="2">The sequence shown here is derived from an EMBL/GenBank/DDBJ whole genome shotgun (WGS) entry which is preliminary data.</text>
</comment>
<feature type="domain" description="Amidase" evidence="1">
    <location>
        <begin position="71"/>
        <end position="362"/>
    </location>
</feature>
<dbReference type="EMBL" id="JAFEKC020000007">
    <property type="protein sequence ID" value="KAK0513559.1"/>
    <property type="molecule type" value="Genomic_DNA"/>
</dbReference>
<keyword evidence="3" id="KW-1185">Reference proteome</keyword>
<evidence type="ECO:0000313" key="2">
    <source>
        <dbReference type="EMBL" id="KAK0513559.1"/>
    </source>
</evidence>
<dbReference type="Pfam" id="PF01425">
    <property type="entry name" value="Amidase"/>
    <property type="match status" value="1"/>
</dbReference>
<dbReference type="Proteomes" id="UP001166286">
    <property type="component" value="Unassembled WGS sequence"/>
</dbReference>
<sequence>MLRFLQRPLTRVDMPKEAGAAGVSSLSRREHSQQHVPQTFRVQLLKGVDLFEVTIEELQRCLTDRLFTSVEFVKFCLQRIHSINPYLEAIIETNPDAVNIAEGLDEERSQGKTRGILHGIPVLVKDNIATKDGMQTTAGSWALLGSTVPRDAHIVSLLRRAGAVILGHANMSEWSSVRSSIYSTGYSPRGGQVRNPYDLSSSPYGSSSGSAVAVSTNIVPLTFGTETDTSIIGPASINGVVGIKPTVGFTSRNGVIPISENMDTVGSFGRTVADAVHGLNAIIGIDERDHFTCSSFRQLEVDFSKCLTTKESLRGARFGLPNKRCWELVQEDRKAVASKVFEVIREAGGELLATDFPCAEERIPPDGSWDWAYGKPSESEFTVVKVDAYNGINAYLSELSDTCIKSVEDIVQYNENNSGTEGAYPGDHQAFPSGQDNLREICNSRGKRDETYLQALEYTQTKSRAEGIDAALRYTASDGQETQFDALLLCDRKGPGQQIAAQAGYPIISVPIGVDGAGFPFSLSIQHTAWKEDVLIKWASAIEDLVHGMYGWRPIPTYRNHMSKNIPIARKATG</sequence>
<dbReference type="Gene3D" id="3.90.1300.10">
    <property type="entry name" value="Amidase signature (AS) domain"/>
    <property type="match status" value="1"/>
</dbReference>
<dbReference type="SUPFAM" id="SSF75304">
    <property type="entry name" value="Amidase signature (AS) enzymes"/>
    <property type="match status" value="1"/>
</dbReference>
<proteinExistence type="predicted"/>
<dbReference type="PANTHER" id="PTHR42678:SF37">
    <property type="entry name" value="AMIDASE C869.01-RELATED"/>
    <property type="match status" value="1"/>
</dbReference>
<evidence type="ECO:0000259" key="1">
    <source>
        <dbReference type="Pfam" id="PF01425"/>
    </source>
</evidence>
<dbReference type="PANTHER" id="PTHR42678">
    <property type="entry name" value="AMIDASE"/>
    <property type="match status" value="1"/>
</dbReference>
<reference evidence="2" key="1">
    <citation type="submission" date="2023-03" db="EMBL/GenBank/DDBJ databases">
        <title>Complete genome of Cladonia borealis.</title>
        <authorList>
            <person name="Park H."/>
        </authorList>
    </citation>
    <scope>NUCLEOTIDE SEQUENCE</scope>
    <source>
        <strain evidence="2">ANT050790</strain>
    </source>
</reference>
<evidence type="ECO:0000313" key="3">
    <source>
        <dbReference type="Proteomes" id="UP001166286"/>
    </source>
</evidence>
<accession>A0AA39R4M0</accession>